<accession>A0A6C0AF00</accession>
<evidence type="ECO:0000313" key="1">
    <source>
        <dbReference type="EMBL" id="QHS78020.1"/>
    </source>
</evidence>
<dbReference type="EMBL" id="MN740594">
    <property type="protein sequence ID" value="QHS78020.1"/>
    <property type="molecule type" value="Genomic_DNA"/>
</dbReference>
<proteinExistence type="predicted"/>
<dbReference type="AlphaFoldDB" id="A0A6C0AF00"/>
<name>A0A6C0AF00_9ZZZZ</name>
<protein>
    <submittedName>
        <fullName evidence="1">Uncharacterized protein</fullName>
    </submittedName>
</protein>
<sequence>MFGYKNLEKSIKILDKYIWLNKNLEKSIKILDKYIWLDKLIWEGVV</sequence>
<reference evidence="1" key="1">
    <citation type="journal article" date="2020" name="Nature">
        <title>Giant virus diversity and host interactions through global metagenomics.</title>
        <authorList>
            <person name="Schulz F."/>
            <person name="Roux S."/>
            <person name="Paez-Espino D."/>
            <person name="Jungbluth S."/>
            <person name="Walsh D.A."/>
            <person name="Denef V.J."/>
            <person name="McMahon K.D."/>
            <person name="Konstantinidis K.T."/>
            <person name="Eloe-Fadrosh E.A."/>
            <person name="Kyrpides N.C."/>
            <person name="Woyke T."/>
        </authorList>
    </citation>
    <scope>NUCLEOTIDE SEQUENCE</scope>
    <source>
        <strain evidence="1">GVMAG-S-1021933-23</strain>
    </source>
</reference>
<organism evidence="1">
    <name type="scientific">viral metagenome</name>
    <dbReference type="NCBI Taxonomy" id="1070528"/>
    <lineage>
        <taxon>unclassified sequences</taxon>
        <taxon>metagenomes</taxon>
        <taxon>organismal metagenomes</taxon>
    </lineage>
</organism>